<reference evidence="1" key="1">
    <citation type="submission" date="2022-12" db="EMBL/GenBank/DDBJ databases">
        <title>Genome Sequence of Lasiodiplodia mahajangana.</title>
        <authorList>
            <person name="Buettner E."/>
        </authorList>
    </citation>
    <scope>NUCLEOTIDE SEQUENCE</scope>
    <source>
        <strain evidence="1">VT137</strain>
    </source>
</reference>
<proteinExistence type="predicted"/>
<organism evidence="1 2">
    <name type="scientific">Lasiodiplodia mahajangana</name>
    <dbReference type="NCBI Taxonomy" id="1108764"/>
    <lineage>
        <taxon>Eukaryota</taxon>
        <taxon>Fungi</taxon>
        <taxon>Dikarya</taxon>
        <taxon>Ascomycota</taxon>
        <taxon>Pezizomycotina</taxon>
        <taxon>Dothideomycetes</taxon>
        <taxon>Dothideomycetes incertae sedis</taxon>
        <taxon>Botryosphaeriales</taxon>
        <taxon>Botryosphaeriaceae</taxon>
        <taxon>Lasiodiplodia</taxon>
    </lineage>
</organism>
<accession>A0ACC2K0S5</accession>
<dbReference type="Proteomes" id="UP001153332">
    <property type="component" value="Unassembled WGS sequence"/>
</dbReference>
<name>A0ACC2K0S5_9PEZI</name>
<gene>
    <name evidence="1" type="ORF">O1611_g365</name>
</gene>
<dbReference type="EMBL" id="JAPUUL010000028">
    <property type="protein sequence ID" value="KAJ8133261.1"/>
    <property type="molecule type" value="Genomic_DNA"/>
</dbReference>
<sequence>MIGQSLVQLRAVTTPVNSGMHYLPSRRLDVKDYYPILPATSTSPLLRAAKNGLRATRCFIARAINPTSRFAADDRAHPSGAMNTTTLDKSSNSQRFTVVGVLGGPGSGKGTQCKLLAQDYKLAHISIGDVLREEMKRKDSKYAAIIEQNMRAGTISPKEITIGILGAHIQAAVREGTDLFVLDGFPRNLEQAQYFEEVIGPVELVIVLECPDDILINRLLPRMRFDDNLESINKRLRTFHETTSQVINWFSEQREVVTLNAETSIEAINKRLVEILANKEEESRRNIKLVKRPKDNVGKVLDQGHRRD</sequence>
<comment type="caution">
    <text evidence="1">The sequence shown here is derived from an EMBL/GenBank/DDBJ whole genome shotgun (WGS) entry which is preliminary data.</text>
</comment>
<keyword evidence="2" id="KW-1185">Reference proteome</keyword>
<evidence type="ECO:0000313" key="1">
    <source>
        <dbReference type="EMBL" id="KAJ8133261.1"/>
    </source>
</evidence>
<protein>
    <submittedName>
        <fullName evidence="1">Uncharacterized protein</fullName>
    </submittedName>
</protein>
<evidence type="ECO:0000313" key="2">
    <source>
        <dbReference type="Proteomes" id="UP001153332"/>
    </source>
</evidence>